<sequence length="210" mass="23867">MGTLGAAAMATLLTAVVLLTVHVPLATVATDHVVGGSMWSIPLRDDLYMAWSNNRTFYAGDNLVFRFQIGFYDVVQVSRREYEDCTTDDPYNNFRVPPAVVPLDYKGVRYYVCSVGNYCKLGLKFHVTIQQGKFYLVDSGYPNQKGYLAPYKGVKYHLPEFRAGPRATGKKEVFNQLHSSLRNHIERSFGVLKMKWRILLDLPSYPILKQ</sequence>
<dbReference type="Gene3D" id="2.60.40.420">
    <property type="entry name" value="Cupredoxins - blue copper proteins"/>
    <property type="match status" value="1"/>
</dbReference>
<keyword evidence="3" id="KW-0732">Signal</keyword>
<dbReference type="Pfam" id="PF02298">
    <property type="entry name" value="Cu_bind_like"/>
    <property type="match status" value="1"/>
</dbReference>
<dbReference type="InterPro" id="IPR003245">
    <property type="entry name" value="Phytocyanin_dom"/>
</dbReference>
<keyword evidence="2" id="KW-0325">Glycoprotein</keyword>
<proteinExistence type="predicted"/>
<evidence type="ECO:0000313" key="5">
    <source>
        <dbReference type="EnsemblPlants" id="Zm00001eb050270_P001"/>
    </source>
</evidence>
<dbReference type="AlphaFoldDB" id="A0A804M0L9"/>
<reference evidence="5" key="3">
    <citation type="submission" date="2021-05" db="UniProtKB">
        <authorList>
            <consortium name="EnsemblPlants"/>
        </authorList>
    </citation>
    <scope>IDENTIFICATION</scope>
    <source>
        <strain evidence="5">cv. B73</strain>
    </source>
</reference>
<evidence type="ECO:0000256" key="2">
    <source>
        <dbReference type="ARBA" id="ARBA00023180"/>
    </source>
</evidence>
<keyword evidence="6" id="KW-1185">Reference proteome</keyword>
<dbReference type="InterPro" id="IPR039391">
    <property type="entry name" value="Phytocyanin-like"/>
</dbReference>
<feature type="domain" description="Phytocyanin" evidence="4">
    <location>
        <begin position="30"/>
        <end position="131"/>
    </location>
</feature>
<evidence type="ECO:0000259" key="4">
    <source>
        <dbReference type="PROSITE" id="PS51485"/>
    </source>
</evidence>
<dbReference type="EnsemblPlants" id="Zm00001eb050270_T001">
    <property type="protein sequence ID" value="Zm00001eb050270_P001"/>
    <property type="gene ID" value="Zm00001eb050270"/>
</dbReference>
<dbReference type="PANTHER" id="PTHR33021:SF288">
    <property type="entry name" value="OS03G0648500 PROTEIN"/>
    <property type="match status" value="1"/>
</dbReference>
<evidence type="ECO:0000256" key="3">
    <source>
        <dbReference type="SAM" id="SignalP"/>
    </source>
</evidence>
<evidence type="ECO:0000256" key="1">
    <source>
        <dbReference type="ARBA" id="ARBA00023157"/>
    </source>
</evidence>
<reference evidence="6" key="1">
    <citation type="submission" date="2015-12" db="EMBL/GenBank/DDBJ databases">
        <title>Update maize B73 reference genome by single molecule sequencing technologies.</title>
        <authorList>
            <consortium name="Maize Genome Sequencing Project"/>
            <person name="Ware D."/>
        </authorList>
    </citation>
    <scope>NUCLEOTIDE SEQUENCE [LARGE SCALE GENOMIC DNA]</scope>
    <source>
        <strain evidence="6">cv. B73</strain>
    </source>
</reference>
<organism evidence="5 6">
    <name type="scientific">Zea mays</name>
    <name type="common">Maize</name>
    <dbReference type="NCBI Taxonomy" id="4577"/>
    <lineage>
        <taxon>Eukaryota</taxon>
        <taxon>Viridiplantae</taxon>
        <taxon>Streptophyta</taxon>
        <taxon>Embryophyta</taxon>
        <taxon>Tracheophyta</taxon>
        <taxon>Spermatophyta</taxon>
        <taxon>Magnoliopsida</taxon>
        <taxon>Liliopsida</taxon>
        <taxon>Poales</taxon>
        <taxon>Poaceae</taxon>
        <taxon>PACMAD clade</taxon>
        <taxon>Panicoideae</taxon>
        <taxon>Andropogonodae</taxon>
        <taxon>Andropogoneae</taxon>
        <taxon>Tripsacinae</taxon>
        <taxon>Zea</taxon>
    </lineage>
</organism>
<dbReference type="PROSITE" id="PS51485">
    <property type="entry name" value="PHYTOCYANIN"/>
    <property type="match status" value="1"/>
</dbReference>
<dbReference type="Gramene" id="Zm00001eb050270_T001">
    <property type="protein sequence ID" value="Zm00001eb050270_P001"/>
    <property type="gene ID" value="Zm00001eb050270"/>
</dbReference>
<reference evidence="5" key="2">
    <citation type="submission" date="2019-07" db="EMBL/GenBank/DDBJ databases">
        <authorList>
            <person name="Seetharam A."/>
            <person name="Woodhouse M."/>
            <person name="Cannon E."/>
        </authorList>
    </citation>
    <scope>NUCLEOTIDE SEQUENCE [LARGE SCALE GENOMIC DNA]</scope>
    <source>
        <strain evidence="5">cv. B73</strain>
    </source>
</reference>
<keyword evidence="1" id="KW-1015">Disulfide bond</keyword>
<name>A0A804M0L9_MAIZE</name>
<dbReference type="GO" id="GO:0009055">
    <property type="term" value="F:electron transfer activity"/>
    <property type="evidence" value="ECO:0007669"/>
    <property type="project" value="InterPro"/>
</dbReference>
<protein>
    <recommendedName>
        <fullName evidence="4">Phytocyanin domain-containing protein</fullName>
    </recommendedName>
</protein>
<dbReference type="SUPFAM" id="SSF49503">
    <property type="entry name" value="Cupredoxins"/>
    <property type="match status" value="1"/>
</dbReference>
<feature type="signal peptide" evidence="3">
    <location>
        <begin position="1"/>
        <end position="29"/>
    </location>
</feature>
<dbReference type="GO" id="GO:0046872">
    <property type="term" value="F:metal ion binding"/>
    <property type="evidence" value="ECO:0007669"/>
    <property type="project" value="UniProtKB-KW"/>
</dbReference>
<dbReference type="InterPro" id="IPR008972">
    <property type="entry name" value="Cupredoxin"/>
</dbReference>
<dbReference type="InParanoid" id="A0A804M0L9"/>
<evidence type="ECO:0000313" key="6">
    <source>
        <dbReference type="Proteomes" id="UP000007305"/>
    </source>
</evidence>
<feature type="chain" id="PRO_5033044250" description="Phytocyanin domain-containing protein" evidence="3">
    <location>
        <begin position="30"/>
        <end position="210"/>
    </location>
</feature>
<dbReference type="Proteomes" id="UP000007305">
    <property type="component" value="Chromosome 1"/>
</dbReference>
<dbReference type="FunFam" id="2.60.40.420:FF:000034">
    <property type="entry name" value="Cupredoxin superfamily protein"/>
    <property type="match status" value="1"/>
</dbReference>
<accession>A0A804M0L9</accession>
<dbReference type="PANTHER" id="PTHR33021">
    <property type="entry name" value="BLUE COPPER PROTEIN"/>
    <property type="match status" value="1"/>
</dbReference>